<sequence>MLYPQAYVIGKARQHNRRVRLDPLVSTLSIKIRAVRQILLSMGFTGARELRDRHGIIEEWEDAYNSRVTAFAANEVLAALANNVPVVRNKSHYQSFLWGVRVCCKHERNRGDVKAGSKWTEAEHQRLKYEYSILFLSVSPPRAAAQTVQANLRRHHGRGRASTSYWSAIKDRCEPEHLKLDIRLSVPMLQAAGLADEPERAATPGFQWLDPLNLCLRGEQRGGASFALLLTKSSWKARKLDARAASRLRTYLANGHSEEATSANREAINEYTPDAEVPSYERMQRLIAQITGVVPLETDMCIRSCLAYTGPFAHLDACPLCPTHEARYKTQGKKTVARRKFSTLLFGPQVQHMYLSRETAEDLGWRARVTEELLELLGAGHPLGDLKDYCWGSDYLEAVQNGSISTDDMLLLFSVDGAQLYESKMSDCWVYIWVIMELGPDQRYKKRYVLPGAVIPGPEKPKNIESFIFPGLYHIAALQREGLTVWDAFKQRLFTSKPIIIFATADGPGMSGINGLVGHSGAQGCRLYCLLRGRRKPRGPHYYPAMLKPLNYYERGCDHPDVSFESILQPPSGMSWSQSVEHRYDENLARVLRSTTQADYDRRRLETGISEPSIFSGLPRNFGIPRCFPGDIMHHISLNLGDLLIPLLRGTFRCDRTDNVDTWDWACLRSDEVWQAHGDLVARAAAWNLNSDELRM</sequence>
<keyword evidence="2" id="KW-1185">Reference proteome</keyword>
<dbReference type="Proteomes" id="UP001144978">
    <property type="component" value="Unassembled WGS sequence"/>
</dbReference>
<reference evidence="1" key="1">
    <citation type="submission" date="2022-08" db="EMBL/GenBank/DDBJ databases">
        <title>Genome Sequence of Pycnoporus sanguineus.</title>
        <authorList>
            <person name="Buettner E."/>
        </authorList>
    </citation>
    <scope>NUCLEOTIDE SEQUENCE</scope>
    <source>
        <strain evidence="1">CG-C14</strain>
    </source>
</reference>
<proteinExistence type="predicted"/>
<evidence type="ECO:0000313" key="1">
    <source>
        <dbReference type="EMBL" id="KAJ2992686.1"/>
    </source>
</evidence>
<name>A0ACC1PKI7_9APHY</name>
<accession>A0ACC1PKI7</accession>
<gene>
    <name evidence="1" type="ORF">NUW54_g7873</name>
</gene>
<protein>
    <submittedName>
        <fullName evidence="1">Uncharacterized protein</fullName>
    </submittedName>
</protein>
<dbReference type="EMBL" id="JANSHE010002343">
    <property type="protein sequence ID" value="KAJ2992686.1"/>
    <property type="molecule type" value="Genomic_DNA"/>
</dbReference>
<comment type="caution">
    <text evidence="1">The sequence shown here is derived from an EMBL/GenBank/DDBJ whole genome shotgun (WGS) entry which is preliminary data.</text>
</comment>
<organism evidence="1 2">
    <name type="scientific">Trametes sanguinea</name>
    <dbReference type="NCBI Taxonomy" id="158606"/>
    <lineage>
        <taxon>Eukaryota</taxon>
        <taxon>Fungi</taxon>
        <taxon>Dikarya</taxon>
        <taxon>Basidiomycota</taxon>
        <taxon>Agaricomycotina</taxon>
        <taxon>Agaricomycetes</taxon>
        <taxon>Polyporales</taxon>
        <taxon>Polyporaceae</taxon>
        <taxon>Trametes</taxon>
    </lineage>
</organism>
<evidence type="ECO:0000313" key="2">
    <source>
        <dbReference type="Proteomes" id="UP001144978"/>
    </source>
</evidence>